<evidence type="ECO:0008006" key="4">
    <source>
        <dbReference type="Google" id="ProtNLM"/>
    </source>
</evidence>
<accession>A0ABW3M3J7</accession>
<feature type="region of interest" description="Disordered" evidence="1">
    <location>
        <begin position="1"/>
        <end position="51"/>
    </location>
</feature>
<comment type="caution">
    <text evidence="2">The sequence shown here is derived from an EMBL/GenBank/DDBJ whole genome shotgun (WGS) entry which is preliminary data.</text>
</comment>
<dbReference type="EMBL" id="JBHTIS010000072">
    <property type="protein sequence ID" value="MFD1044546.1"/>
    <property type="molecule type" value="Genomic_DNA"/>
</dbReference>
<proteinExistence type="predicted"/>
<gene>
    <name evidence="2" type="ORF">ACFQ1S_02530</name>
</gene>
<evidence type="ECO:0000256" key="1">
    <source>
        <dbReference type="SAM" id="MobiDB-lite"/>
    </source>
</evidence>
<organism evidence="2 3">
    <name type="scientific">Kibdelosporangium lantanae</name>
    <dbReference type="NCBI Taxonomy" id="1497396"/>
    <lineage>
        <taxon>Bacteria</taxon>
        <taxon>Bacillati</taxon>
        <taxon>Actinomycetota</taxon>
        <taxon>Actinomycetes</taxon>
        <taxon>Pseudonocardiales</taxon>
        <taxon>Pseudonocardiaceae</taxon>
        <taxon>Kibdelosporangium</taxon>
    </lineage>
</organism>
<evidence type="ECO:0000313" key="2">
    <source>
        <dbReference type="EMBL" id="MFD1044546.1"/>
    </source>
</evidence>
<feature type="compositionally biased region" description="Polar residues" evidence="1">
    <location>
        <begin position="33"/>
        <end position="44"/>
    </location>
</feature>
<name>A0ABW3M3J7_9PSEU</name>
<keyword evidence="3" id="KW-1185">Reference proteome</keyword>
<evidence type="ECO:0000313" key="3">
    <source>
        <dbReference type="Proteomes" id="UP001597045"/>
    </source>
</evidence>
<feature type="compositionally biased region" description="Polar residues" evidence="1">
    <location>
        <begin position="1"/>
        <end position="10"/>
    </location>
</feature>
<sequence length="195" mass="20596">MRGDTYTSLFDENVRIGPTDNPGLALPKPPRQYGSSSPEPSSGNRRYGQPGQRLTSCIDATTTAVPDSDSWNPGAVLSSGNTNLILATSAAGVSTCLLHAGHAEFQPYLTMQAYTQVPLTLPMPKVDGRTVIGGLLPPDVRRMTLTFADKTTVTPDTDENTFAAFLPPGADPTPASITCELVGNSEQILYSGPLT</sequence>
<reference evidence="3" key="1">
    <citation type="journal article" date="2019" name="Int. J. Syst. Evol. Microbiol.">
        <title>The Global Catalogue of Microorganisms (GCM) 10K type strain sequencing project: providing services to taxonomists for standard genome sequencing and annotation.</title>
        <authorList>
            <consortium name="The Broad Institute Genomics Platform"/>
            <consortium name="The Broad Institute Genome Sequencing Center for Infectious Disease"/>
            <person name="Wu L."/>
            <person name="Ma J."/>
        </authorList>
    </citation>
    <scope>NUCLEOTIDE SEQUENCE [LARGE SCALE GENOMIC DNA]</scope>
    <source>
        <strain evidence="3">JCM 31486</strain>
    </source>
</reference>
<dbReference type="Proteomes" id="UP001597045">
    <property type="component" value="Unassembled WGS sequence"/>
</dbReference>
<protein>
    <recommendedName>
        <fullName evidence="4">DUF4232 domain-containing protein</fullName>
    </recommendedName>
</protein>